<accession>A0ABU9IJ13</accession>
<protein>
    <recommendedName>
        <fullName evidence="3">PcfJ-like protein</fullName>
    </recommendedName>
</protein>
<name>A0ABU9IJ13_9FLAO</name>
<dbReference type="EMBL" id="JBBYHS010000001">
    <property type="protein sequence ID" value="MEL1252175.1"/>
    <property type="molecule type" value="Genomic_DNA"/>
</dbReference>
<gene>
    <name evidence="1" type="ORF">AAEO57_00195</name>
</gene>
<keyword evidence="2" id="KW-1185">Reference proteome</keyword>
<reference evidence="1 2" key="1">
    <citation type="submission" date="2024-04" db="EMBL/GenBank/DDBJ databases">
        <title>Flavobacterium sp. DGU38 16S ribosomal RNA gene Genome sequencing and assembly.</title>
        <authorList>
            <person name="Park S."/>
        </authorList>
    </citation>
    <scope>NUCLEOTIDE SEQUENCE [LARGE SCALE GENOMIC DNA]</scope>
    <source>
        <strain evidence="1 2">DGU38</strain>
    </source>
</reference>
<dbReference type="Proteomes" id="UP001485226">
    <property type="component" value="Unassembled WGS sequence"/>
</dbReference>
<comment type="caution">
    <text evidence="1">The sequence shown here is derived from an EMBL/GenBank/DDBJ whole genome shotgun (WGS) entry which is preliminary data.</text>
</comment>
<dbReference type="RefSeq" id="WP_341688280.1">
    <property type="nucleotide sequence ID" value="NZ_JBBYHS010000001.1"/>
</dbReference>
<evidence type="ECO:0000313" key="1">
    <source>
        <dbReference type="EMBL" id="MEL1252175.1"/>
    </source>
</evidence>
<evidence type="ECO:0000313" key="2">
    <source>
        <dbReference type="Proteomes" id="UP001485226"/>
    </source>
</evidence>
<evidence type="ECO:0008006" key="3">
    <source>
        <dbReference type="Google" id="ProtNLM"/>
    </source>
</evidence>
<proteinExistence type="predicted"/>
<sequence>MAIINRHITYFFDDLKKIDFCGTEIFEFKGGSFELPFETVPTDGKHSFLTCENCCKHKEILIKEIEEKLLIFPFCCEEHRKLVNLPMFKKDDFISITESIANKIMFTYHHILNNVDTENWKKEIIDYIDYTSDSYGSFPYGEAFQLGNFYNCTLHLLTTTKNMRSDTVSKKELDYRLKFVNNYLGSFINTKQKDNPTDISVLLNTYQNWLNIFPFELNSYFGNLKNHFEKHLPFLKNSFEVNIYSGVSKARMHTKESLIKALINLTDNLLTQINGTTLYEKGLITDANKIKLELVINSRRLKLKKGYKNNSSTEEQKYRKMLKEWFSDEKDFINEITPLLKEQPEQFAATKSDEILVKNEDTKIFKNDFSFTLFTKMFELYKNETTHLANFSFLFFAMETDFLVCSQVEFVKFLEKEKYNISIDKIDNRQLEWKISRKAKLYNSIKEALKEKHEKSTN</sequence>
<organism evidence="1 2">
    <name type="scientific">Flavobacterium calami</name>
    <dbReference type="NCBI Taxonomy" id="3139144"/>
    <lineage>
        <taxon>Bacteria</taxon>
        <taxon>Pseudomonadati</taxon>
        <taxon>Bacteroidota</taxon>
        <taxon>Flavobacteriia</taxon>
        <taxon>Flavobacteriales</taxon>
        <taxon>Flavobacteriaceae</taxon>
        <taxon>Flavobacterium</taxon>
    </lineage>
</organism>